<feature type="region of interest" description="Disordered" evidence="1">
    <location>
        <begin position="42"/>
        <end position="66"/>
    </location>
</feature>
<dbReference type="Pfam" id="PF16118">
    <property type="entry name" value="DUF4834"/>
    <property type="match status" value="1"/>
</dbReference>
<evidence type="ECO:0000256" key="1">
    <source>
        <dbReference type="SAM" id="MobiDB-lite"/>
    </source>
</evidence>
<protein>
    <submittedName>
        <fullName evidence="2">DUF4834 family protein</fullName>
    </submittedName>
</protein>
<dbReference type="RefSeq" id="WP_187318535.1">
    <property type="nucleotide sequence ID" value="NZ_JACSCY010000003.1"/>
</dbReference>
<sequence length="92" mass="10467">MGKFLLFLFVFFFLVRYVVPLVLRFVVGRFLQKHARRYGDAFGQQAPFGQPRPSSPPPAPGQVRVDYVPPKTAKAGDKDFKGGEYVDFEEVK</sequence>
<proteinExistence type="predicted"/>
<name>A0ABR7MHJ5_9BACT</name>
<keyword evidence="3" id="KW-1185">Reference proteome</keyword>
<reference evidence="2 3" key="1">
    <citation type="submission" date="2020-08" db="EMBL/GenBank/DDBJ databases">
        <title>Hymenobacter sp.</title>
        <authorList>
            <person name="Kim M.K."/>
        </authorList>
    </citation>
    <scope>NUCLEOTIDE SEQUENCE [LARGE SCALE GENOMIC DNA]</scope>
    <source>
        <strain evidence="2 3">BT507</strain>
    </source>
</reference>
<evidence type="ECO:0000313" key="2">
    <source>
        <dbReference type="EMBL" id="MBC6610225.1"/>
    </source>
</evidence>
<evidence type="ECO:0000313" key="3">
    <source>
        <dbReference type="Proteomes" id="UP000622017"/>
    </source>
</evidence>
<comment type="caution">
    <text evidence="2">The sequence shown here is derived from an EMBL/GenBank/DDBJ whole genome shotgun (WGS) entry which is preliminary data.</text>
</comment>
<gene>
    <name evidence="2" type="ORF">H8B15_04800</name>
</gene>
<accession>A0ABR7MHJ5</accession>
<dbReference type="InterPro" id="IPR032272">
    <property type="entry name" value="DUF4834"/>
</dbReference>
<organism evidence="2 3">
    <name type="scientific">Hymenobacter citatus</name>
    <dbReference type="NCBI Taxonomy" id="2763506"/>
    <lineage>
        <taxon>Bacteria</taxon>
        <taxon>Pseudomonadati</taxon>
        <taxon>Bacteroidota</taxon>
        <taxon>Cytophagia</taxon>
        <taxon>Cytophagales</taxon>
        <taxon>Hymenobacteraceae</taxon>
        <taxon>Hymenobacter</taxon>
    </lineage>
</organism>
<dbReference type="Proteomes" id="UP000622017">
    <property type="component" value="Unassembled WGS sequence"/>
</dbReference>
<dbReference type="EMBL" id="JACSCY010000003">
    <property type="protein sequence ID" value="MBC6610225.1"/>
    <property type="molecule type" value="Genomic_DNA"/>
</dbReference>